<sequence>MQASTLSEIYGKYLNRPPFRECETDLYALCPEAGAGLIRRCTTFGGIEIVHSQIRYHDPYRSSFSARGQLIELQFALSGQRYVTIDRQEYTLPVGKGALVLLQDFRASFHPPSDQPYDSFALGIPVPLFHYALSSLGIRSSADLPRLLAGNSFWSMDFELDAVCMAQVQRLIAELRHPLRSALRLEAAALELLDRSLQRLFDPSPAPEGFSREDVRRLHEARRIVETSSEHPPSLLQLSRLVGINDFKLKKGFKACFGTTVFEHVRATRLERAMALLREGSSVTEAAMSVGYSNASAFAQQFFRRYAVKPSSVGRRR</sequence>
<evidence type="ECO:0000313" key="1">
    <source>
        <dbReference type="EMBL" id="MEJ8303329.1"/>
    </source>
</evidence>
<evidence type="ECO:0000313" key="2">
    <source>
        <dbReference type="Proteomes" id="UP001380953"/>
    </source>
</evidence>
<gene>
    <name evidence="1" type="ORF">WKI47_05285</name>
</gene>
<reference evidence="1" key="1">
    <citation type="submission" date="2024-03" db="EMBL/GenBank/DDBJ databases">
        <title>Whole genome sequecning of epiphytes from Marcgravia umbellata leaves.</title>
        <authorList>
            <person name="Kumar G."/>
            <person name="Savka M.A."/>
        </authorList>
    </citation>
    <scope>NUCLEOTIDE SEQUENCE</scope>
    <source>
        <strain evidence="1">RIT_BL5</strain>
    </source>
</reference>
<dbReference type="EMBL" id="JBBKAR010000016">
    <property type="protein sequence ID" value="MEJ8303329.1"/>
    <property type="molecule type" value="Genomic_DNA"/>
</dbReference>
<proteinExistence type="predicted"/>
<dbReference type="Proteomes" id="UP001380953">
    <property type="component" value="Unassembled WGS sequence"/>
</dbReference>
<keyword evidence="2" id="KW-1185">Reference proteome</keyword>
<comment type="caution">
    <text evidence="1">The sequence shown here is derived from an EMBL/GenBank/DDBJ whole genome shotgun (WGS) entry which is preliminary data.</text>
</comment>
<protein>
    <submittedName>
        <fullName evidence="1">AraC family transcriptional regulator</fullName>
    </submittedName>
</protein>
<organism evidence="1 2">
    <name type="scientific">Saccharibacillus sacchari</name>
    <dbReference type="NCBI Taxonomy" id="456493"/>
    <lineage>
        <taxon>Bacteria</taxon>
        <taxon>Bacillati</taxon>
        <taxon>Bacillota</taxon>
        <taxon>Bacilli</taxon>
        <taxon>Bacillales</taxon>
        <taxon>Paenibacillaceae</taxon>
        <taxon>Saccharibacillus</taxon>
    </lineage>
</organism>
<accession>A0ACC6P8X1</accession>
<name>A0ACC6P8X1_9BACL</name>